<dbReference type="InterPro" id="IPR018060">
    <property type="entry name" value="HTH_AraC"/>
</dbReference>
<dbReference type="PROSITE" id="PS00041">
    <property type="entry name" value="HTH_ARAC_FAMILY_1"/>
    <property type="match status" value="1"/>
</dbReference>
<keyword evidence="6" id="KW-1185">Reference proteome</keyword>
<dbReference type="AlphaFoldDB" id="S0FHA0"/>
<dbReference type="PATRIC" id="fig|1195236.3.peg.3391"/>
<dbReference type="SMART" id="SM00342">
    <property type="entry name" value="HTH_ARAC"/>
    <property type="match status" value="1"/>
</dbReference>
<proteinExistence type="predicted"/>
<dbReference type="InterPro" id="IPR011256">
    <property type="entry name" value="Reg_factor_effector_dom_sf"/>
</dbReference>
<dbReference type="Pfam" id="PF12833">
    <property type="entry name" value="HTH_18"/>
    <property type="match status" value="1"/>
</dbReference>
<keyword evidence="1" id="KW-0805">Transcription regulation</keyword>
<dbReference type="Pfam" id="PF14526">
    <property type="entry name" value="Cass2"/>
    <property type="match status" value="1"/>
</dbReference>
<comment type="caution">
    <text evidence="5">The sequence shown here is derived from an EMBL/GenBank/DDBJ whole genome shotgun (WGS) entry which is preliminary data.</text>
</comment>
<dbReference type="InterPro" id="IPR009057">
    <property type="entry name" value="Homeodomain-like_sf"/>
</dbReference>
<dbReference type="InterPro" id="IPR010499">
    <property type="entry name" value="AraC_E-bd"/>
</dbReference>
<dbReference type="eggNOG" id="COG2207">
    <property type="taxonomic scope" value="Bacteria"/>
</dbReference>
<dbReference type="PANTHER" id="PTHR47504">
    <property type="entry name" value="RIGHT ORIGIN-BINDING PROTEIN"/>
    <property type="match status" value="1"/>
</dbReference>
<evidence type="ECO:0000256" key="2">
    <source>
        <dbReference type="ARBA" id="ARBA00023125"/>
    </source>
</evidence>
<dbReference type="SMART" id="SM00871">
    <property type="entry name" value="AraC_E_bind"/>
    <property type="match status" value="1"/>
</dbReference>
<dbReference type="Gene3D" id="1.10.10.60">
    <property type="entry name" value="Homeodomain-like"/>
    <property type="match status" value="2"/>
</dbReference>
<dbReference type="EMBL" id="AORV01000043">
    <property type="protein sequence ID" value="EMS71070.1"/>
    <property type="molecule type" value="Genomic_DNA"/>
</dbReference>
<protein>
    <submittedName>
        <fullName evidence="5">AraC family transcriptional regulator</fullName>
    </submittedName>
</protein>
<keyword evidence="2" id="KW-0238">DNA-binding</keyword>
<dbReference type="PROSITE" id="PS01124">
    <property type="entry name" value="HTH_ARAC_FAMILY_2"/>
    <property type="match status" value="1"/>
</dbReference>
<keyword evidence="3" id="KW-0804">Transcription</keyword>
<name>S0FHA0_RUMCE</name>
<evidence type="ECO:0000313" key="6">
    <source>
        <dbReference type="Proteomes" id="UP000014155"/>
    </source>
</evidence>
<accession>S0FHA0</accession>
<evidence type="ECO:0000256" key="3">
    <source>
        <dbReference type="ARBA" id="ARBA00023163"/>
    </source>
</evidence>
<gene>
    <name evidence="5" type="ORF">CTER_3165</name>
</gene>
<dbReference type="GO" id="GO:0043565">
    <property type="term" value="F:sequence-specific DNA binding"/>
    <property type="evidence" value="ECO:0007669"/>
    <property type="project" value="InterPro"/>
</dbReference>
<dbReference type="Proteomes" id="UP000014155">
    <property type="component" value="Unassembled WGS sequence"/>
</dbReference>
<feature type="domain" description="HTH araC/xylS-type" evidence="4">
    <location>
        <begin position="36"/>
        <end position="134"/>
    </location>
</feature>
<organism evidence="5 6">
    <name type="scientific">Ruminiclostridium cellobioparum subsp. termitidis CT1112</name>
    <dbReference type="NCBI Taxonomy" id="1195236"/>
    <lineage>
        <taxon>Bacteria</taxon>
        <taxon>Bacillati</taxon>
        <taxon>Bacillota</taxon>
        <taxon>Clostridia</taxon>
        <taxon>Eubacteriales</taxon>
        <taxon>Oscillospiraceae</taxon>
        <taxon>Ruminiclostridium</taxon>
    </lineage>
</organism>
<dbReference type="InterPro" id="IPR029441">
    <property type="entry name" value="Cass2"/>
</dbReference>
<evidence type="ECO:0000256" key="1">
    <source>
        <dbReference type="ARBA" id="ARBA00023015"/>
    </source>
</evidence>
<dbReference type="STRING" id="1195236.CTER_3165"/>
<dbReference type="SUPFAM" id="SSF46689">
    <property type="entry name" value="Homeodomain-like"/>
    <property type="match status" value="2"/>
</dbReference>
<dbReference type="Gene3D" id="3.20.80.10">
    <property type="entry name" value="Regulatory factor, effector binding domain"/>
    <property type="match status" value="1"/>
</dbReference>
<sequence>MIYINKDNMYNYLEMNRYCFFDLRYKIVINTKETISTCIDFVEKNISNRFTLDDLALYTGVSKYYLHRIFKSLTGQAIMDYVQSRKLTSSINELVNTNMRIIDIAMEYGFDHEQSYIRAFRKKFGYTPLKVKSEQLSLQIQEKFNINDIMSVQNSVTFKPFYIFKQKFNLVGKKYKIQSRSGDNAANTHGKEFFYNHKNSIANPVNPDIYFGYTDWSNYEDGYVSYIPSVQVPDLGNIPEGMTGISIPAHKYVVFRFVGFFRPDDIKGRQVGRVLVHLYRRWITNSGFKSAAPFEFEYIDTSLSNDNYCELDIYQPIKDREKVFDS</sequence>
<reference evidence="5 6" key="1">
    <citation type="journal article" date="2013" name="Genome Announc.">
        <title>Draft Genome Sequence of the Cellulolytic, Mesophilic, Anaerobic Bacterium Clostridium termitidis Strain CT1112 (DSM 5398).</title>
        <authorList>
            <person name="Lal S."/>
            <person name="Ramachandran U."/>
            <person name="Zhang X."/>
            <person name="Munir R."/>
            <person name="Sparling R."/>
            <person name="Levin D.B."/>
        </authorList>
    </citation>
    <scope>NUCLEOTIDE SEQUENCE [LARGE SCALE GENOMIC DNA]</scope>
    <source>
        <strain evidence="5 6">CT1112</strain>
    </source>
</reference>
<dbReference type="SUPFAM" id="SSF55136">
    <property type="entry name" value="Probable bacterial effector-binding domain"/>
    <property type="match status" value="1"/>
</dbReference>
<dbReference type="InterPro" id="IPR018062">
    <property type="entry name" value="HTH_AraC-typ_CS"/>
</dbReference>
<evidence type="ECO:0000259" key="4">
    <source>
        <dbReference type="PROSITE" id="PS01124"/>
    </source>
</evidence>
<dbReference type="GO" id="GO:0003700">
    <property type="term" value="F:DNA-binding transcription factor activity"/>
    <property type="evidence" value="ECO:0007669"/>
    <property type="project" value="InterPro"/>
</dbReference>
<dbReference type="InterPro" id="IPR050959">
    <property type="entry name" value="MarA-like"/>
</dbReference>
<evidence type="ECO:0000313" key="5">
    <source>
        <dbReference type="EMBL" id="EMS71070.1"/>
    </source>
</evidence>
<dbReference type="PANTHER" id="PTHR47504:SF5">
    <property type="entry name" value="RIGHT ORIGIN-BINDING PROTEIN"/>
    <property type="match status" value="1"/>
</dbReference>